<gene>
    <name evidence="2" type="ORF">B0G92_1892</name>
    <name evidence="3" type="ORF">CLV50_2464</name>
</gene>
<reference evidence="2 4" key="1">
    <citation type="submission" date="2017-12" db="EMBL/GenBank/DDBJ databases">
        <title>Genomic Encyclopedia of Type Strains, Phase III (KMG-III): the genomes of soil and plant-associated and newly described type strains.</title>
        <authorList>
            <person name="Whitman W."/>
        </authorList>
    </citation>
    <scope>NUCLEOTIDE SEQUENCE [LARGE SCALE GENOMIC DNA]</scope>
    <source>
        <strain evidence="2 4">IP-10</strain>
    </source>
</reference>
<dbReference type="EMBL" id="RCCB01000012">
    <property type="protein sequence ID" value="RLJ24576.1"/>
    <property type="molecule type" value="Genomic_DNA"/>
</dbReference>
<feature type="chain" id="PRO_5041129090" evidence="1">
    <location>
        <begin position="21"/>
        <end position="171"/>
    </location>
</feature>
<dbReference type="AlphaFoldDB" id="A0A497UA10"/>
<evidence type="ECO:0000256" key="1">
    <source>
        <dbReference type="SAM" id="SignalP"/>
    </source>
</evidence>
<dbReference type="RefSeq" id="WP_143395013.1">
    <property type="nucleotide sequence ID" value="NZ_CALHAS010000007.1"/>
</dbReference>
<protein>
    <submittedName>
        <fullName evidence="3">Lipocalin-like protein</fullName>
    </submittedName>
</protein>
<organism evidence="3 5">
    <name type="scientific">Flavobacterium lindanitolerans</name>
    <dbReference type="NCBI Taxonomy" id="428988"/>
    <lineage>
        <taxon>Bacteria</taxon>
        <taxon>Pseudomonadati</taxon>
        <taxon>Bacteroidota</taxon>
        <taxon>Flavobacteriia</taxon>
        <taxon>Flavobacteriales</taxon>
        <taxon>Flavobacteriaceae</taxon>
        <taxon>Flavobacterium</taxon>
    </lineage>
</organism>
<feature type="signal peptide" evidence="1">
    <location>
        <begin position="1"/>
        <end position="20"/>
    </location>
</feature>
<evidence type="ECO:0000313" key="4">
    <source>
        <dbReference type="Proteomes" id="UP000233767"/>
    </source>
</evidence>
<proteinExistence type="predicted"/>
<dbReference type="PROSITE" id="PS51257">
    <property type="entry name" value="PROKAR_LIPOPROTEIN"/>
    <property type="match status" value="1"/>
</dbReference>
<sequence length="171" mass="18545">MKKVKILAMAILAISFGACSSDDDSSNNNMGSIAGRYNLTEFNTGAATDFNQDGTASTNQMDESSCYDARRIDFNSDNTFTYDMDYILIDTSTGVAVCADNTVSGTWTATNSVITATYEQENGTEVTLNFVRSNNGRTLTQTTTLTTYPDRNSEGVAYNRVGSVTTVFTKQ</sequence>
<name>A0A497UA10_9FLAO</name>
<dbReference type="Proteomes" id="UP000233767">
    <property type="component" value="Unassembled WGS sequence"/>
</dbReference>
<accession>A0A497UA10</accession>
<evidence type="ECO:0000313" key="3">
    <source>
        <dbReference type="EMBL" id="RLJ24576.1"/>
    </source>
</evidence>
<evidence type="ECO:0000313" key="5">
    <source>
        <dbReference type="Proteomes" id="UP000275027"/>
    </source>
</evidence>
<evidence type="ECO:0000313" key="2">
    <source>
        <dbReference type="EMBL" id="PKW30236.1"/>
    </source>
</evidence>
<keyword evidence="4" id="KW-1185">Reference proteome</keyword>
<reference evidence="3 5" key="2">
    <citation type="submission" date="2018-10" db="EMBL/GenBank/DDBJ databases">
        <title>Genomic Encyclopedia of Archaeal and Bacterial Type Strains, Phase II (KMG-II): from individual species to whole genera.</title>
        <authorList>
            <person name="Goeker M."/>
        </authorList>
    </citation>
    <scope>NUCLEOTIDE SEQUENCE [LARGE SCALE GENOMIC DNA]</scope>
    <source>
        <strain evidence="3 5">DSM 21886</strain>
    </source>
</reference>
<dbReference type="EMBL" id="PJND01000007">
    <property type="protein sequence ID" value="PKW30236.1"/>
    <property type="molecule type" value="Genomic_DNA"/>
</dbReference>
<keyword evidence="1" id="KW-0732">Signal</keyword>
<dbReference type="Proteomes" id="UP000275027">
    <property type="component" value="Unassembled WGS sequence"/>
</dbReference>
<comment type="caution">
    <text evidence="3">The sequence shown here is derived from an EMBL/GenBank/DDBJ whole genome shotgun (WGS) entry which is preliminary data.</text>
</comment>